<evidence type="ECO:0000313" key="1">
    <source>
        <dbReference type="EMBL" id="ADK86523.1"/>
    </source>
</evidence>
<dbReference type="HOGENOM" id="CLU_803466_0_0_7"/>
<dbReference type="eggNOG" id="COG4012">
    <property type="taxonomic scope" value="Bacteria"/>
</dbReference>
<name>E1QLT8_DESB2</name>
<dbReference type="EMBL" id="CP002085">
    <property type="protein sequence ID" value="ADK86523.1"/>
    <property type="molecule type" value="Genomic_DNA"/>
</dbReference>
<organism evidence="1 2">
    <name type="scientific">Desulfarculus baarsii (strain ATCC 33931 / DSM 2075 / LMG 7858 / VKM B-1802 / 2st14)</name>
    <dbReference type="NCBI Taxonomy" id="644282"/>
    <lineage>
        <taxon>Bacteria</taxon>
        <taxon>Pseudomonadati</taxon>
        <taxon>Thermodesulfobacteriota</taxon>
        <taxon>Desulfarculia</taxon>
        <taxon>Desulfarculales</taxon>
        <taxon>Desulfarculaceae</taxon>
        <taxon>Desulfarculus</taxon>
    </lineage>
</organism>
<evidence type="ECO:0008006" key="3">
    <source>
        <dbReference type="Google" id="ProtNLM"/>
    </source>
</evidence>
<accession>E1QLT8</accession>
<protein>
    <recommendedName>
        <fullName evidence="3">Pyruvate formate lyase-activating protein</fullName>
    </recommendedName>
</protein>
<dbReference type="InterPro" id="IPR014846">
    <property type="entry name" value="DUF1786_pyruvate_format-lyase"/>
</dbReference>
<reference evidence="1 2" key="1">
    <citation type="journal article" date="2010" name="Stand. Genomic Sci.">
        <title>Complete genome sequence of Desulfarculus baarsii type strain (2st14).</title>
        <authorList>
            <person name="Sun H."/>
            <person name="Spring S."/>
            <person name="Lapidus A."/>
            <person name="Davenport K."/>
            <person name="Del Rio T.G."/>
            <person name="Tice H."/>
            <person name="Nolan M."/>
            <person name="Copeland A."/>
            <person name="Cheng J.F."/>
            <person name="Lucas S."/>
            <person name="Tapia R."/>
            <person name="Goodwin L."/>
            <person name="Pitluck S."/>
            <person name="Ivanova N."/>
            <person name="Pagani I."/>
            <person name="Mavromatis K."/>
            <person name="Ovchinnikova G."/>
            <person name="Pati A."/>
            <person name="Chen A."/>
            <person name="Palaniappan K."/>
            <person name="Hauser L."/>
            <person name="Chang Y.J."/>
            <person name="Jeffries C.D."/>
            <person name="Detter J.C."/>
            <person name="Han C."/>
            <person name="Rohde M."/>
            <person name="Brambilla E."/>
            <person name="Goker M."/>
            <person name="Woyke T."/>
            <person name="Bristow J."/>
            <person name="Eisen J.A."/>
            <person name="Markowitz V."/>
            <person name="Hugenholtz P."/>
            <person name="Kyrpides N.C."/>
            <person name="Klenk H.P."/>
            <person name="Land M."/>
        </authorList>
    </citation>
    <scope>NUCLEOTIDE SEQUENCE [LARGE SCALE GENOMIC DNA]</scope>
    <source>
        <strain evidence="2">ATCC 33931 / DSM 2075 / LMG 7858 / VKM B-1802 / 2st14</strain>
    </source>
</reference>
<sequence length="350" mass="37054">MALQSLLCLDVGGGTQDILFWRADRPIENALKMVLPSPTQIVAKRIQRATRQGRPVFLNGWLMGGGAMAKAARDHVAAGLAFQATARAAASFHDDPERVRAMGFTIGARPPAGAARIHASDLDMKALRAICLACEIDLPPRLAVALCDHGFSPRFSNRKFRFAQWERFLAGGGRPLALIGDDPPPSQTRLRAASAQWPGCLVMDTAAAALWGALQDPLAAAHAGRGLCLVNLGNEHAVAFLVADGRVWAVYEHHTGLLTPALLADHLARFITGRISDAEVFDGRGHGCARAAGAPDEPTTPIFVTGPQRALARDLGWTVAAPHGDVMLSGCFGLLAAAQALDAQRAAPRS</sequence>
<dbReference type="STRING" id="644282.Deba_3170"/>
<dbReference type="Proteomes" id="UP000009047">
    <property type="component" value="Chromosome"/>
</dbReference>
<evidence type="ECO:0000313" key="2">
    <source>
        <dbReference type="Proteomes" id="UP000009047"/>
    </source>
</evidence>
<gene>
    <name evidence="1" type="ordered locus">Deba_3170</name>
</gene>
<dbReference type="KEGG" id="dbr:Deba_3170"/>
<dbReference type="Pfam" id="PF08735">
    <property type="entry name" value="DUF1786"/>
    <property type="match status" value="1"/>
</dbReference>
<dbReference type="AlphaFoldDB" id="E1QLT8"/>
<dbReference type="RefSeq" id="WP_013259959.1">
    <property type="nucleotide sequence ID" value="NC_014365.1"/>
</dbReference>
<proteinExistence type="predicted"/>
<keyword evidence="2" id="KW-1185">Reference proteome</keyword>
<dbReference type="OrthoDB" id="9777509at2"/>